<keyword evidence="4" id="KW-0411">Iron-sulfur</keyword>
<gene>
    <name evidence="8" type="ORF">HF526_00535</name>
</gene>
<dbReference type="InterPro" id="IPR036922">
    <property type="entry name" value="Rieske_2Fe-2S_sf"/>
</dbReference>
<evidence type="ECO:0000313" key="8">
    <source>
        <dbReference type="EMBL" id="NMH95819.1"/>
    </source>
</evidence>
<evidence type="ECO:0000256" key="3">
    <source>
        <dbReference type="ARBA" id="ARBA00023004"/>
    </source>
</evidence>
<comment type="similarity">
    <text evidence="6">Belongs to the bacterial ring-hydroxylating dioxygenase ferredoxin component family.</text>
</comment>
<evidence type="ECO:0000256" key="4">
    <source>
        <dbReference type="ARBA" id="ARBA00023014"/>
    </source>
</evidence>
<dbReference type="Proteomes" id="UP000820669">
    <property type="component" value="Unassembled WGS sequence"/>
</dbReference>
<sequence>MTLVALDAPAGTTAGARSWVVSAADGRRFAVFRTGDDQGYRVTDAVCPHNRGPMEQGWFRDGQMIVCPWHWYRFDAETGECDTTPQYRLGVYPVLQRDGRWFADVGEPPAPRSWAERLRAHARGEG</sequence>
<dbReference type="Pfam" id="PF00355">
    <property type="entry name" value="Rieske"/>
    <property type="match status" value="1"/>
</dbReference>
<evidence type="ECO:0000259" key="7">
    <source>
        <dbReference type="PROSITE" id="PS51296"/>
    </source>
</evidence>
<comment type="caution">
    <text evidence="8">The sequence shown here is derived from an EMBL/GenBank/DDBJ whole genome shotgun (WGS) entry which is preliminary data.</text>
</comment>
<comment type="cofactor">
    <cofactor evidence="5">
        <name>[2Fe-2S] cluster</name>
        <dbReference type="ChEBI" id="CHEBI:190135"/>
    </cofactor>
</comment>
<protein>
    <submittedName>
        <fullName evidence="8">Rieske (2Fe-2S) protein</fullName>
    </submittedName>
</protein>
<dbReference type="PANTHER" id="PTHR21496">
    <property type="entry name" value="FERREDOXIN-RELATED"/>
    <property type="match status" value="1"/>
</dbReference>
<evidence type="ECO:0000313" key="9">
    <source>
        <dbReference type="Proteomes" id="UP000820669"/>
    </source>
</evidence>
<keyword evidence="1" id="KW-0001">2Fe-2S</keyword>
<reference evidence="8 9" key="1">
    <citation type="submission" date="2020-04" db="EMBL/GenBank/DDBJ databases">
        <authorList>
            <person name="Klaysubun C."/>
            <person name="Duangmal K."/>
            <person name="Lipun K."/>
        </authorList>
    </citation>
    <scope>NUCLEOTIDE SEQUENCE [LARGE SCALE GENOMIC DNA]</scope>
    <source>
        <strain evidence="8 9">K10HN5</strain>
    </source>
</reference>
<dbReference type="PANTHER" id="PTHR21496:SF0">
    <property type="entry name" value="RIESKE DOMAIN-CONTAINING PROTEIN"/>
    <property type="match status" value="1"/>
</dbReference>
<dbReference type="SUPFAM" id="SSF50022">
    <property type="entry name" value="ISP domain"/>
    <property type="match status" value="1"/>
</dbReference>
<dbReference type="EMBL" id="JAAXLA010000001">
    <property type="protein sequence ID" value="NMH95819.1"/>
    <property type="molecule type" value="Genomic_DNA"/>
</dbReference>
<keyword evidence="2" id="KW-0479">Metal-binding</keyword>
<evidence type="ECO:0000256" key="1">
    <source>
        <dbReference type="ARBA" id="ARBA00022714"/>
    </source>
</evidence>
<dbReference type="Gene3D" id="2.102.10.10">
    <property type="entry name" value="Rieske [2Fe-2S] iron-sulphur domain"/>
    <property type="match status" value="1"/>
</dbReference>
<name>A0ABX1S4H9_9PSEU</name>
<dbReference type="PROSITE" id="PS51296">
    <property type="entry name" value="RIESKE"/>
    <property type="match status" value="1"/>
</dbReference>
<proteinExistence type="inferred from homology"/>
<evidence type="ECO:0000256" key="5">
    <source>
        <dbReference type="ARBA" id="ARBA00034078"/>
    </source>
</evidence>
<keyword evidence="9" id="KW-1185">Reference proteome</keyword>
<accession>A0ABX1S4H9</accession>
<organism evidence="8 9">
    <name type="scientific">Pseudonocardia acidicola</name>
    <dbReference type="NCBI Taxonomy" id="2724939"/>
    <lineage>
        <taxon>Bacteria</taxon>
        <taxon>Bacillati</taxon>
        <taxon>Actinomycetota</taxon>
        <taxon>Actinomycetes</taxon>
        <taxon>Pseudonocardiales</taxon>
        <taxon>Pseudonocardiaceae</taxon>
        <taxon>Pseudonocardia</taxon>
    </lineage>
</organism>
<evidence type="ECO:0000256" key="2">
    <source>
        <dbReference type="ARBA" id="ARBA00022723"/>
    </source>
</evidence>
<feature type="domain" description="Rieske" evidence="7">
    <location>
        <begin position="1"/>
        <end position="103"/>
    </location>
</feature>
<keyword evidence="3" id="KW-0408">Iron</keyword>
<dbReference type="RefSeq" id="WP_169379190.1">
    <property type="nucleotide sequence ID" value="NZ_JAAXLA010000001.1"/>
</dbReference>
<evidence type="ECO:0000256" key="6">
    <source>
        <dbReference type="ARBA" id="ARBA00038001"/>
    </source>
</evidence>
<dbReference type="InterPro" id="IPR017941">
    <property type="entry name" value="Rieske_2Fe-2S"/>
</dbReference>